<dbReference type="EMBL" id="CP030941">
    <property type="protein sequence ID" value="UUP17540.1"/>
    <property type="molecule type" value="Genomic_DNA"/>
</dbReference>
<evidence type="ECO:0000256" key="1">
    <source>
        <dbReference type="SAM" id="Phobius"/>
    </source>
</evidence>
<keyword evidence="1" id="KW-1133">Transmembrane helix</keyword>
<reference evidence="2 3" key="1">
    <citation type="submission" date="2018-07" db="EMBL/GenBank/DDBJ databases">
        <title>Genome sequence of Nitratireductor thuwali#1536.</title>
        <authorList>
            <person name="Michoud G."/>
            <person name="Merlino G."/>
            <person name="Sefrji F.O."/>
            <person name="Daffonchio D."/>
        </authorList>
    </citation>
    <scope>NUCLEOTIDE SEQUENCE [LARGE SCALE GENOMIC DNA]</scope>
    <source>
        <strain evidence="3">Nit1536</strain>
    </source>
</reference>
<dbReference type="Proteomes" id="UP001342418">
    <property type="component" value="Chromosome"/>
</dbReference>
<feature type="transmembrane region" description="Helical" evidence="1">
    <location>
        <begin position="154"/>
        <end position="175"/>
    </location>
</feature>
<name>A0ABY5MHR8_9HYPH</name>
<evidence type="ECO:0000313" key="3">
    <source>
        <dbReference type="Proteomes" id="UP001342418"/>
    </source>
</evidence>
<keyword evidence="1" id="KW-0472">Membrane</keyword>
<keyword evidence="3" id="KW-1185">Reference proteome</keyword>
<gene>
    <name evidence="2" type="ORF">NTH_02009</name>
</gene>
<protein>
    <recommendedName>
        <fullName evidence="4">Fenitrothion hydrolase</fullName>
    </recommendedName>
</protein>
<feature type="transmembrane region" description="Helical" evidence="1">
    <location>
        <begin position="479"/>
        <end position="501"/>
    </location>
</feature>
<feature type="transmembrane region" description="Helical" evidence="1">
    <location>
        <begin position="297"/>
        <end position="315"/>
    </location>
</feature>
<feature type="transmembrane region" description="Helical" evidence="1">
    <location>
        <begin position="262"/>
        <end position="285"/>
    </location>
</feature>
<feature type="transmembrane region" description="Helical" evidence="1">
    <location>
        <begin position="379"/>
        <end position="397"/>
    </location>
</feature>
<feature type="transmembrane region" description="Helical" evidence="1">
    <location>
        <begin position="347"/>
        <end position="367"/>
    </location>
</feature>
<feature type="transmembrane region" description="Helical" evidence="1">
    <location>
        <begin position="238"/>
        <end position="256"/>
    </location>
</feature>
<sequence>MPNARQQKRVGRQSRWKLFGHGRHGRFPSAPPSAKVRTMHLKLSGIARCVISCCVLPAGTLAAFAHASERGHVLLLPTGYYLMGGAMAVVLSFAILALAPPGALLRAGAWRLPLWRYRPFGKAAVSTLSFAAFGFLIFVGWAGSRDPLVNLLPLTVWTLLWLCLTLAQGVFGFWWPWLNPWYGPWRIWTAMTSRSQPVLILPNPVGKWPAFVLLFAFAWFELVSLAPEDPGNLAKVVAAYWLFTFVCIILFGYAAWMERGEFLSVFFRLVSRLAVFAAGAGRLWLVLPGAKLRHAPVLPASGVAFVLLALAYISFDGLMRTFAWLQLIGVNPLEFPGRSAVVVQNTLGLAGTTLLFAALFLTAILAGESLAGAKGTARAAGALVWSLTPIALAYHFSHYLVVMLVNGQYALVAASDPLARGWNLFGTADMPVRAGVTLGADAAWVIWNAQAAAIVGGHVLAVILAHATAYRLYGSARRAALSQIPMAILMIFYTVFGLWLLSTPTAG</sequence>
<feature type="transmembrane region" description="Helical" evidence="1">
    <location>
        <begin position="120"/>
        <end position="142"/>
    </location>
</feature>
<organism evidence="2 3">
    <name type="scientific">Nitratireductor thuwali</name>
    <dbReference type="NCBI Taxonomy" id="2267699"/>
    <lineage>
        <taxon>Bacteria</taxon>
        <taxon>Pseudomonadati</taxon>
        <taxon>Pseudomonadota</taxon>
        <taxon>Alphaproteobacteria</taxon>
        <taxon>Hyphomicrobiales</taxon>
        <taxon>Phyllobacteriaceae</taxon>
        <taxon>Nitratireductor</taxon>
    </lineage>
</organism>
<evidence type="ECO:0000313" key="2">
    <source>
        <dbReference type="EMBL" id="UUP17540.1"/>
    </source>
</evidence>
<feature type="transmembrane region" description="Helical" evidence="1">
    <location>
        <begin position="45"/>
        <end position="67"/>
    </location>
</feature>
<feature type="transmembrane region" description="Helical" evidence="1">
    <location>
        <begin position="79"/>
        <end position="100"/>
    </location>
</feature>
<feature type="transmembrane region" description="Helical" evidence="1">
    <location>
        <begin position="445"/>
        <end position="467"/>
    </location>
</feature>
<accession>A0ABY5MHR8</accession>
<proteinExistence type="predicted"/>
<feature type="transmembrane region" description="Helical" evidence="1">
    <location>
        <begin position="208"/>
        <end position="226"/>
    </location>
</feature>
<evidence type="ECO:0008006" key="4">
    <source>
        <dbReference type="Google" id="ProtNLM"/>
    </source>
</evidence>
<keyword evidence="1" id="KW-0812">Transmembrane</keyword>